<dbReference type="SUPFAM" id="SSF103473">
    <property type="entry name" value="MFS general substrate transporter"/>
    <property type="match status" value="1"/>
</dbReference>
<evidence type="ECO:0000256" key="3">
    <source>
        <dbReference type="ARBA" id="ARBA00022692"/>
    </source>
</evidence>
<evidence type="ECO:0000256" key="2">
    <source>
        <dbReference type="ARBA" id="ARBA00010992"/>
    </source>
</evidence>
<name>R8BXF3_PHAM7</name>
<keyword evidence="9" id="KW-1185">Reference proteome</keyword>
<keyword evidence="3 6" id="KW-0812">Transmembrane</keyword>
<dbReference type="HOGENOM" id="CLU_1321711_0_0_1"/>
<feature type="transmembrane region" description="Helical" evidence="6">
    <location>
        <begin position="33"/>
        <end position="53"/>
    </location>
</feature>
<dbReference type="RefSeq" id="XP_007911232.1">
    <property type="nucleotide sequence ID" value="XM_007913041.1"/>
</dbReference>
<dbReference type="InterPro" id="IPR036259">
    <property type="entry name" value="MFS_trans_sf"/>
</dbReference>
<feature type="transmembrane region" description="Helical" evidence="6">
    <location>
        <begin position="97"/>
        <end position="116"/>
    </location>
</feature>
<sequence>MALLMSGFLQVWFLIASLGTLYSIERAGRRISFMVTGAAMSAVMVVLAVMIAIDTKTSGIVATVMIFAYQAFYTWGFMAGVWTYGPEILPLEYRSKGVGLANSTLWLFAFAVTMFIPSAITNIGWRTYIIFAVFNLSYVPIVYFFFPETSGLTLEMVDLAFMDETKSPVKRAAEIRKMLKNNEHVTLAEEIAAKVDLGETSEHVEQKV</sequence>
<evidence type="ECO:0000256" key="1">
    <source>
        <dbReference type="ARBA" id="ARBA00004141"/>
    </source>
</evidence>
<evidence type="ECO:0000313" key="8">
    <source>
        <dbReference type="EMBL" id="EOO04033.1"/>
    </source>
</evidence>
<dbReference type="InterPro" id="IPR050360">
    <property type="entry name" value="MFS_Sugar_Transporters"/>
</dbReference>
<proteinExistence type="inferred from homology"/>
<dbReference type="PANTHER" id="PTHR48022">
    <property type="entry name" value="PLASTIDIC GLUCOSE TRANSPORTER 4"/>
    <property type="match status" value="1"/>
</dbReference>
<keyword evidence="4 6" id="KW-1133">Transmembrane helix</keyword>
<dbReference type="PANTHER" id="PTHR48022:SF28">
    <property type="entry name" value="MAJOR FACILITATOR SUPERFAMILY (MFS) PROFILE DOMAIN-CONTAINING PROTEIN-RELATED"/>
    <property type="match status" value="1"/>
</dbReference>
<gene>
    <name evidence="8" type="ORF">UCRPA7_445</name>
</gene>
<feature type="transmembrane region" description="Helical" evidence="6">
    <location>
        <begin position="60"/>
        <end position="85"/>
    </location>
</feature>
<feature type="domain" description="Major facilitator superfamily (MFS) profile" evidence="7">
    <location>
        <begin position="1"/>
        <end position="150"/>
    </location>
</feature>
<comment type="similarity">
    <text evidence="2">Belongs to the major facilitator superfamily. Sugar transporter (TC 2.A.1.1) family.</text>
</comment>
<dbReference type="AlphaFoldDB" id="R8BXF3"/>
<organism evidence="8 9">
    <name type="scientific">Phaeoacremonium minimum (strain UCR-PA7)</name>
    <name type="common">Esca disease fungus</name>
    <name type="synonym">Togninia minima</name>
    <dbReference type="NCBI Taxonomy" id="1286976"/>
    <lineage>
        <taxon>Eukaryota</taxon>
        <taxon>Fungi</taxon>
        <taxon>Dikarya</taxon>
        <taxon>Ascomycota</taxon>
        <taxon>Pezizomycotina</taxon>
        <taxon>Sordariomycetes</taxon>
        <taxon>Sordariomycetidae</taxon>
        <taxon>Togniniales</taxon>
        <taxon>Togniniaceae</taxon>
        <taxon>Phaeoacremonium</taxon>
    </lineage>
</organism>
<comment type="subcellular location">
    <subcellularLocation>
        <location evidence="1">Membrane</location>
        <topology evidence="1">Multi-pass membrane protein</topology>
    </subcellularLocation>
</comment>
<dbReference type="GO" id="GO:0016020">
    <property type="term" value="C:membrane"/>
    <property type="evidence" value="ECO:0007669"/>
    <property type="project" value="UniProtKB-SubCell"/>
</dbReference>
<evidence type="ECO:0000256" key="6">
    <source>
        <dbReference type="SAM" id="Phobius"/>
    </source>
</evidence>
<evidence type="ECO:0000259" key="7">
    <source>
        <dbReference type="PROSITE" id="PS50850"/>
    </source>
</evidence>
<dbReference type="PROSITE" id="PS50850">
    <property type="entry name" value="MFS"/>
    <property type="match status" value="1"/>
</dbReference>
<evidence type="ECO:0000256" key="5">
    <source>
        <dbReference type="ARBA" id="ARBA00023136"/>
    </source>
</evidence>
<accession>R8BXF3</accession>
<evidence type="ECO:0000256" key="4">
    <source>
        <dbReference type="ARBA" id="ARBA00022989"/>
    </source>
</evidence>
<reference evidence="9" key="1">
    <citation type="journal article" date="2013" name="Genome Announc.">
        <title>Draft genome sequence of the ascomycete Phaeoacremonium aleophilum strain UCR-PA7, a causal agent of the esca disease complex in grapevines.</title>
        <authorList>
            <person name="Blanco-Ulate B."/>
            <person name="Rolshausen P."/>
            <person name="Cantu D."/>
        </authorList>
    </citation>
    <scope>NUCLEOTIDE SEQUENCE [LARGE SCALE GENOMIC DNA]</scope>
    <source>
        <strain evidence="9">UCR-PA7</strain>
    </source>
</reference>
<dbReference type="InterPro" id="IPR005828">
    <property type="entry name" value="MFS_sugar_transport-like"/>
</dbReference>
<dbReference type="InterPro" id="IPR005829">
    <property type="entry name" value="Sugar_transporter_CS"/>
</dbReference>
<keyword evidence="5 6" id="KW-0472">Membrane</keyword>
<dbReference type="Proteomes" id="UP000014074">
    <property type="component" value="Unassembled WGS sequence"/>
</dbReference>
<dbReference type="PROSITE" id="PS00216">
    <property type="entry name" value="SUGAR_TRANSPORT_1"/>
    <property type="match status" value="1"/>
</dbReference>
<dbReference type="InterPro" id="IPR020846">
    <property type="entry name" value="MFS_dom"/>
</dbReference>
<evidence type="ECO:0000313" key="9">
    <source>
        <dbReference type="Proteomes" id="UP000014074"/>
    </source>
</evidence>
<dbReference type="GeneID" id="19324902"/>
<dbReference type="Gene3D" id="1.20.1250.20">
    <property type="entry name" value="MFS general substrate transporter like domains"/>
    <property type="match status" value="1"/>
</dbReference>
<dbReference type="eggNOG" id="KOG0254">
    <property type="taxonomic scope" value="Eukaryota"/>
</dbReference>
<dbReference type="GO" id="GO:0005351">
    <property type="term" value="F:carbohydrate:proton symporter activity"/>
    <property type="evidence" value="ECO:0007669"/>
    <property type="project" value="TreeGrafter"/>
</dbReference>
<dbReference type="EMBL" id="KB932806">
    <property type="protein sequence ID" value="EOO04033.1"/>
    <property type="molecule type" value="Genomic_DNA"/>
</dbReference>
<dbReference type="Pfam" id="PF00083">
    <property type="entry name" value="Sugar_tr"/>
    <property type="match status" value="1"/>
</dbReference>
<feature type="transmembrane region" description="Helical" evidence="6">
    <location>
        <begin position="128"/>
        <end position="146"/>
    </location>
</feature>
<protein>
    <submittedName>
        <fullName evidence="8">Putative monosaccharide transporter protein</fullName>
    </submittedName>
</protein>
<dbReference type="OrthoDB" id="6612291at2759"/>
<dbReference type="KEGG" id="tmn:UCRPA7_445"/>